<reference evidence="1" key="1">
    <citation type="submission" date="2020-04" db="EMBL/GenBank/DDBJ databases">
        <authorList>
            <person name="Chiriac C."/>
            <person name="Salcher M."/>
            <person name="Ghai R."/>
            <person name="Kavagutti S V."/>
        </authorList>
    </citation>
    <scope>NUCLEOTIDE SEQUENCE</scope>
</reference>
<organism evidence="1">
    <name type="scientific">uncultured Caudovirales phage</name>
    <dbReference type="NCBI Taxonomy" id="2100421"/>
    <lineage>
        <taxon>Viruses</taxon>
        <taxon>Duplodnaviria</taxon>
        <taxon>Heunggongvirae</taxon>
        <taxon>Uroviricota</taxon>
        <taxon>Caudoviricetes</taxon>
        <taxon>Peduoviridae</taxon>
        <taxon>Maltschvirus</taxon>
        <taxon>Maltschvirus maltsch</taxon>
    </lineage>
</organism>
<accession>A0A6J5N0W1</accession>
<evidence type="ECO:0000313" key="1">
    <source>
        <dbReference type="EMBL" id="CAB4153225.1"/>
    </source>
</evidence>
<name>A0A6J5N0W1_9CAUD</name>
<proteinExistence type="predicted"/>
<gene>
    <name evidence="1" type="ORF">UFOVP603_51</name>
</gene>
<protein>
    <submittedName>
        <fullName evidence="1">Uncharacterized protein</fullName>
    </submittedName>
</protein>
<sequence>MINKEIKENVIYLLRNFPETKDCDLKLVARYWNEFDNCHVDVSINQIYNGHVTHFESIRRMRQRLQETNEDLRGLRYKTRKNKLEKEVRELIKND</sequence>
<dbReference type="EMBL" id="LR796578">
    <property type="protein sequence ID" value="CAB4153225.1"/>
    <property type="molecule type" value="Genomic_DNA"/>
</dbReference>